<reference evidence="1" key="1">
    <citation type="submission" date="2014-11" db="EMBL/GenBank/DDBJ databases">
        <authorList>
            <person name="Otto D Thomas"/>
            <person name="Naeem Raeece"/>
        </authorList>
    </citation>
    <scope>NUCLEOTIDE SEQUENCE</scope>
</reference>
<sequence length="71" mass="7799">MGQRMSVGGLSSLRSQSLVVVRRFQRGPDGSHVHVGAPACMPLRMCFCLIHPDTHLVTSIPVRSLDRNCVK</sequence>
<organism evidence="1">
    <name type="scientific">Chromera velia CCMP2878</name>
    <dbReference type="NCBI Taxonomy" id="1169474"/>
    <lineage>
        <taxon>Eukaryota</taxon>
        <taxon>Sar</taxon>
        <taxon>Alveolata</taxon>
        <taxon>Colpodellida</taxon>
        <taxon>Chromeraceae</taxon>
        <taxon>Chromera</taxon>
    </lineage>
</organism>
<dbReference type="EMBL" id="CDMZ01005371">
    <property type="protein sequence ID" value="CEM52785.1"/>
    <property type="molecule type" value="Genomic_DNA"/>
</dbReference>
<gene>
    <name evidence="1" type="ORF">Cvel_36450</name>
</gene>
<dbReference type="VEuPathDB" id="CryptoDB:Cvel_36450"/>
<proteinExistence type="predicted"/>
<accession>A0A0G4I746</accession>
<dbReference type="AlphaFoldDB" id="A0A0G4I746"/>
<protein>
    <submittedName>
        <fullName evidence="1">Uncharacterized protein</fullName>
    </submittedName>
</protein>
<evidence type="ECO:0000313" key="1">
    <source>
        <dbReference type="EMBL" id="CEM52785.1"/>
    </source>
</evidence>
<name>A0A0G4I746_9ALVE</name>